<sequence>MSLPEVNCPYDIPEPYCWDSSFEVFYANLDEEHKGLFQGVFALTDKSKDINTSLSTLQTKVVDHFTDEEAMMEKAGYANVTEHKKIHADFVAILSPLSGSDVNDKVIKYAKEWLVEHIKTTDFKYKTKL</sequence>
<proteinExistence type="evidence at transcript level"/>
<dbReference type="Pfam" id="PF01814">
    <property type="entry name" value="Hemerythrin"/>
    <property type="match status" value="1"/>
</dbReference>
<evidence type="ECO:0000313" key="6">
    <source>
        <dbReference type="EMBL" id="AQV13683.1"/>
    </source>
</evidence>
<feature type="binding site" evidence="4">
    <location>
        <position position="33"/>
    </location>
    <ligand>
        <name>Fe cation</name>
        <dbReference type="ChEBI" id="CHEBI:24875"/>
        <label>1</label>
    </ligand>
</feature>
<evidence type="ECO:0000256" key="2">
    <source>
        <dbReference type="ARBA" id="ARBA00022723"/>
    </source>
</evidence>
<dbReference type="PRINTS" id="PR00186">
    <property type="entry name" value="HEMERYTHRIN"/>
</dbReference>
<feature type="domain" description="Hemerythrin-like" evidence="5">
    <location>
        <begin position="26"/>
        <end position="128"/>
    </location>
</feature>
<evidence type="ECO:0000256" key="4">
    <source>
        <dbReference type="PIRSR" id="PIRSR002033-1"/>
    </source>
</evidence>
<protein>
    <submittedName>
        <fullName evidence="6">Hemerythrin</fullName>
    </submittedName>
</protein>
<feature type="binding site" evidence="4">
    <location>
        <position position="83"/>
    </location>
    <ligand>
        <name>Fe cation</name>
        <dbReference type="ChEBI" id="CHEBI:24875"/>
        <label>2</label>
    </ligand>
</feature>
<feature type="binding site" evidence="4">
    <location>
        <position position="68"/>
    </location>
    <ligand>
        <name>Fe cation</name>
        <dbReference type="ChEBI" id="CHEBI:24875"/>
        <label>2</label>
    </ligand>
</feature>
<feature type="binding site" evidence="4">
    <location>
        <position position="117"/>
    </location>
    <ligand>
        <name>Fe cation</name>
        <dbReference type="ChEBI" id="CHEBI:24875"/>
        <label>2</label>
    </ligand>
</feature>
<feature type="binding site" evidence="4">
    <location>
        <position position="122"/>
    </location>
    <ligand>
        <name>Fe cation</name>
        <dbReference type="ChEBI" id="CHEBI:24875"/>
        <label>2</label>
    </ligand>
</feature>
<reference evidence="6" key="1">
    <citation type="submission" date="2016-10" db="EMBL/GenBank/DDBJ databases">
        <title>Discovery and evolution of novel hemerythrin genes in annelid worms.</title>
        <authorList>
            <person name="Costa-Paiva E.M."/>
            <person name="Whelan N.V."/>
            <person name="Waits D.S."/>
            <person name="Santos S."/>
            <person name="Schrago C.G."/>
            <person name="Halanych K.M."/>
        </authorList>
    </citation>
    <scope>NUCLEOTIDE SEQUENCE</scope>
</reference>
<organism evidence="6">
    <name type="scientific">Mesochaetopterus taylori</name>
    <dbReference type="NCBI Taxonomy" id="352254"/>
    <lineage>
        <taxon>Eukaryota</taxon>
        <taxon>Metazoa</taxon>
        <taxon>Spiralia</taxon>
        <taxon>Lophotrochozoa</taxon>
        <taxon>Annelida</taxon>
        <taxon>Polychaeta</taxon>
        <taxon>Sedentaria</taxon>
        <taxon>Chaetopteridae</taxon>
        <taxon>Mesochaetopterus</taxon>
    </lineage>
</organism>
<accession>A0A1S6QCN3</accession>
<dbReference type="InterPro" id="IPR016131">
    <property type="entry name" value="Haemerythrin_Fe_BS"/>
</dbReference>
<evidence type="ECO:0000256" key="3">
    <source>
        <dbReference type="ARBA" id="ARBA00023004"/>
    </source>
</evidence>
<dbReference type="InterPro" id="IPR035938">
    <property type="entry name" value="Hemerythrin-like_sf"/>
</dbReference>
<feature type="binding site" evidence="4">
    <location>
        <position position="68"/>
    </location>
    <ligand>
        <name>Fe cation</name>
        <dbReference type="ChEBI" id="CHEBI:24875"/>
        <label>1</label>
    </ligand>
</feature>
<dbReference type="GO" id="GO:0005506">
    <property type="term" value="F:iron ion binding"/>
    <property type="evidence" value="ECO:0007669"/>
    <property type="project" value="InterPro"/>
</dbReference>
<dbReference type="PANTHER" id="PTHR37164">
    <property type="entry name" value="BACTERIOHEMERYTHRIN"/>
    <property type="match status" value="1"/>
</dbReference>
<dbReference type="PIRSF" id="PIRSF002033">
    <property type="entry name" value="Hemerythrin"/>
    <property type="match status" value="1"/>
</dbReference>
<dbReference type="PROSITE" id="PS00550">
    <property type="entry name" value="HEMERYTHRINS"/>
    <property type="match status" value="1"/>
</dbReference>
<feature type="binding site" evidence="4">
    <location>
        <position position="87"/>
    </location>
    <ligand>
        <name>Fe cation</name>
        <dbReference type="ChEBI" id="CHEBI:24875"/>
        <label>2</label>
    </ligand>
</feature>
<keyword evidence="3 4" id="KW-0408">Iron</keyword>
<evidence type="ECO:0000256" key="1">
    <source>
        <dbReference type="ARBA" id="ARBA00010587"/>
    </source>
</evidence>
<dbReference type="SUPFAM" id="SSF47188">
    <property type="entry name" value="Hemerythrin-like"/>
    <property type="match status" value="1"/>
</dbReference>
<dbReference type="CDD" id="cd12107">
    <property type="entry name" value="Hemerythrin"/>
    <property type="match status" value="1"/>
</dbReference>
<dbReference type="InterPro" id="IPR002063">
    <property type="entry name" value="Haemerythrin"/>
</dbReference>
<dbReference type="InterPro" id="IPR012827">
    <property type="entry name" value="Hemerythrin_metal-bd"/>
</dbReference>
<feature type="binding site" evidence="4">
    <location>
        <position position="122"/>
    </location>
    <ligand>
        <name>Fe cation</name>
        <dbReference type="ChEBI" id="CHEBI:24875"/>
        <label>1</label>
    </ligand>
</feature>
<dbReference type="InterPro" id="IPR012312">
    <property type="entry name" value="Hemerythrin-like"/>
</dbReference>
<feature type="binding site" evidence="4">
    <location>
        <position position="64"/>
    </location>
    <ligand>
        <name>Fe cation</name>
        <dbReference type="ChEBI" id="CHEBI:24875"/>
        <label>1</label>
    </ligand>
</feature>
<comment type="similarity">
    <text evidence="1">Belongs to the hemerythrin family.</text>
</comment>
<dbReference type="PANTHER" id="PTHR37164:SF1">
    <property type="entry name" value="BACTERIOHEMERYTHRIN"/>
    <property type="match status" value="1"/>
</dbReference>
<dbReference type="EMBL" id="KY007385">
    <property type="protein sequence ID" value="AQV13683.1"/>
    <property type="molecule type" value="mRNA"/>
</dbReference>
<keyword evidence="2 4" id="KW-0479">Metal-binding</keyword>
<evidence type="ECO:0000259" key="5">
    <source>
        <dbReference type="Pfam" id="PF01814"/>
    </source>
</evidence>
<dbReference type="AlphaFoldDB" id="A0A1S6QCN3"/>
<dbReference type="NCBIfam" id="TIGR02481">
    <property type="entry name" value="hemeryth_dom"/>
    <property type="match status" value="1"/>
</dbReference>
<dbReference type="InterPro" id="IPR050669">
    <property type="entry name" value="Hemerythrin"/>
</dbReference>
<dbReference type="Gene3D" id="1.20.120.50">
    <property type="entry name" value="Hemerythrin-like"/>
    <property type="match status" value="1"/>
</dbReference>
<name>A0A1S6QCN3_9ANNE</name>
<dbReference type="NCBIfam" id="TIGR00058">
    <property type="entry name" value="Hemerythrin"/>
    <property type="match status" value="1"/>
</dbReference>